<gene>
    <name evidence="2" type="ORF">ALECFALPRED_001835</name>
</gene>
<feature type="compositionally biased region" description="Polar residues" evidence="1">
    <location>
        <begin position="370"/>
        <end position="391"/>
    </location>
</feature>
<proteinExistence type="predicted"/>
<dbReference type="EMBL" id="CAJPDR010000147">
    <property type="protein sequence ID" value="CAF9921594.1"/>
    <property type="molecule type" value="Genomic_DNA"/>
</dbReference>
<feature type="region of interest" description="Disordered" evidence="1">
    <location>
        <begin position="447"/>
        <end position="547"/>
    </location>
</feature>
<feature type="region of interest" description="Disordered" evidence="1">
    <location>
        <begin position="336"/>
        <end position="416"/>
    </location>
</feature>
<evidence type="ECO:0000313" key="3">
    <source>
        <dbReference type="Proteomes" id="UP000664203"/>
    </source>
</evidence>
<dbReference type="AlphaFoldDB" id="A0A8H3IPV6"/>
<sequence length="547" mass="61543">MAGRPRDTVAHAPYFLESDAAANHAARVRMEQRQLAREHGRYEDDEDMALSYYGRAPHVEDLGHVGPGFGNWDRGFYPPLEHRYDDLDLLESGRRGRPYHGPPSYDAADEELGFGRRRRRLNYSPPPYHQTYDEYSFEDRGGGFRTHDFGNDRLPFHDRDVMSDFDGGSFYDMNLGPRNLRPRLRRAVEPRLCYHADELDILPREGRHGFGLAGVSEPGPYCTGYHFEDDFEDDNIDNNFRQARWGRRPRLTGYRSDLDSRSLDDDIEYDFARDFRAPTAAEIRHQAFHFQTHDGLDAEDRERERREAQVEQRYTEEAFGIEDVARGVRDRRCQMPRIVEPHPADNLSDGDIEGFTRGGRGNPFRPRQAGTRQNPRANGNAETSRGRNQQAPPAYDSMTPAQVTARTQDERADNVIRPPVAGAVAKTANLYPVADAVVDNTTQGAAKEVPRGQNHLQGPIDHAGIGGSTRHRPRANTNSNNPRAARATRELSVDSAHTPRVEADDKGSSDSSDSGSDTPDEGSETSGAHHDNSEGGDILQSFIHITL</sequence>
<dbReference type="OrthoDB" id="5405065at2759"/>
<feature type="compositionally biased region" description="Basic and acidic residues" evidence="1">
    <location>
        <begin position="487"/>
        <end position="508"/>
    </location>
</feature>
<organism evidence="2 3">
    <name type="scientific">Alectoria fallacina</name>
    <dbReference type="NCBI Taxonomy" id="1903189"/>
    <lineage>
        <taxon>Eukaryota</taxon>
        <taxon>Fungi</taxon>
        <taxon>Dikarya</taxon>
        <taxon>Ascomycota</taxon>
        <taxon>Pezizomycotina</taxon>
        <taxon>Lecanoromycetes</taxon>
        <taxon>OSLEUM clade</taxon>
        <taxon>Lecanoromycetidae</taxon>
        <taxon>Lecanorales</taxon>
        <taxon>Lecanorineae</taxon>
        <taxon>Parmeliaceae</taxon>
        <taxon>Alectoria</taxon>
    </lineage>
</organism>
<comment type="caution">
    <text evidence="2">The sequence shown here is derived from an EMBL/GenBank/DDBJ whole genome shotgun (WGS) entry which is preliminary data.</text>
</comment>
<reference evidence="2" key="1">
    <citation type="submission" date="2021-03" db="EMBL/GenBank/DDBJ databases">
        <authorList>
            <person name="Tagirdzhanova G."/>
        </authorList>
    </citation>
    <scope>NUCLEOTIDE SEQUENCE</scope>
</reference>
<name>A0A8H3IPV6_9LECA</name>
<evidence type="ECO:0000256" key="1">
    <source>
        <dbReference type="SAM" id="MobiDB-lite"/>
    </source>
</evidence>
<accession>A0A8H3IPV6</accession>
<dbReference type="Proteomes" id="UP000664203">
    <property type="component" value="Unassembled WGS sequence"/>
</dbReference>
<evidence type="ECO:0000313" key="2">
    <source>
        <dbReference type="EMBL" id="CAF9921594.1"/>
    </source>
</evidence>
<protein>
    <submittedName>
        <fullName evidence="2">Uncharacterized protein</fullName>
    </submittedName>
</protein>
<keyword evidence="3" id="KW-1185">Reference proteome</keyword>